<dbReference type="Proteomes" id="UP000432350">
    <property type="component" value="Unassembled WGS sequence"/>
</dbReference>
<accession>A0A653ZZ35</accession>
<evidence type="ECO:0000313" key="3">
    <source>
        <dbReference type="Proteomes" id="UP000432350"/>
    </source>
</evidence>
<proteinExistence type="predicted"/>
<evidence type="ECO:0000256" key="1">
    <source>
        <dbReference type="SAM" id="Phobius"/>
    </source>
</evidence>
<organism evidence="2 3">
    <name type="scientific">Sphingobacterium multivorum</name>
    <dbReference type="NCBI Taxonomy" id="28454"/>
    <lineage>
        <taxon>Bacteria</taxon>
        <taxon>Pseudomonadati</taxon>
        <taxon>Bacteroidota</taxon>
        <taxon>Sphingobacteriia</taxon>
        <taxon>Sphingobacteriales</taxon>
        <taxon>Sphingobacteriaceae</taxon>
        <taxon>Sphingobacterium</taxon>
    </lineage>
</organism>
<feature type="transmembrane region" description="Helical" evidence="1">
    <location>
        <begin position="17"/>
        <end position="35"/>
    </location>
</feature>
<keyword evidence="1" id="KW-0472">Membrane</keyword>
<protein>
    <submittedName>
        <fullName evidence="2">Uncharacterized protein</fullName>
    </submittedName>
</protein>
<keyword evidence="1" id="KW-0812">Transmembrane</keyword>
<keyword evidence="1" id="KW-1133">Transmembrane helix</keyword>
<dbReference type="AlphaFoldDB" id="A0A653ZZ35"/>
<dbReference type="EMBL" id="CABWMV010000007">
    <property type="protein sequence ID" value="VXC60703.1"/>
    <property type="molecule type" value="Genomic_DNA"/>
</dbReference>
<sequence>MIQNIAQLWHITFAHSLFYLLYLIDCQLYLIVALWKIGR</sequence>
<gene>
    <name evidence="2" type="ORF">SPHINGO8BC_150131</name>
</gene>
<reference evidence="2 3" key="1">
    <citation type="submission" date="2019-10" db="EMBL/GenBank/DDBJ databases">
        <authorList>
            <person name="Karimi E."/>
        </authorList>
    </citation>
    <scope>NUCLEOTIDE SEQUENCE [LARGE SCALE GENOMIC DNA]</scope>
    <source>
        <strain evidence="2">Sphingobacterium sp. 8BC</strain>
    </source>
</reference>
<evidence type="ECO:0000313" key="2">
    <source>
        <dbReference type="EMBL" id="VXC60703.1"/>
    </source>
</evidence>
<name>A0A653ZZ35_SPHMU</name>